<gene>
    <name evidence="4" type="ORF">HNR38_001858</name>
</gene>
<sequence>MTKARWSSLGLSLLVIVILVIWMATGEVKEAREQAPEESTAAETSPTHVQVRALAAETYQPMLRLQGQLEPWQSVDVGARVAGTVEQLHVALGDRIEAGQPLLTLSTDGRDSVVTQRRARVRKLAADLDAARSLGSRNLAAKTDILGLESDLAAARAELEAAELALSHLEPGAPIAGMINRREVDEGTLVQVGTPLFEIVQVARLKATGHIPQQEVAQVAVGQTVTVTLLDGTELAGQVSFVASAADSSTRTFAVEVDVDNPERHRTAGASATLNIHLPERQAMFVSPAYLALDDAGRPGLKYVNSEDRVVFGRVRLLNVSSEGAWVTGLPDEVRLITRGAGFVSEGDTVVAVDATDGQG</sequence>
<evidence type="ECO:0000313" key="4">
    <source>
        <dbReference type="EMBL" id="MBB5321369.1"/>
    </source>
</evidence>
<evidence type="ECO:0000259" key="2">
    <source>
        <dbReference type="Pfam" id="PF25919"/>
    </source>
</evidence>
<dbReference type="AlphaFoldDB" id="A0A840U8B3"/>
<dbReference type="PANTHER" id="PTHR30469:SF29">
    <property type="entry name" value="BLR2860 PROTEIN"/>
    <property type="match status" value="1"/>
</dbReference>
<evidence type="ECO:0000313" key="5">
    <source>
        <dbReference type="Proteomes" id="UP000591735"/>
    </source>
</evidence>
<dbReference type="PANTHER" id="PTHR30469">
    <property type="entry name" value="MULTIDRUG RESISTANCE PROTEIN MDTA"/>
    <property type="match status" value="1"/>
</dbReference>
<dbReference type="Gene3D" id="2.40.30.170">
    <property type="match status" value="1"/>
</dbReference>
<dbReference type="InterPro" id="IPR006143">
    <property type="entry name" value="RND_pump_MFP"/>
</dbReference>
<dbReference type="SUPFAM" id="SSF111369">
    <property type="entry name" value="HlyD-like secretion proteins"/>
    <property type="match status" value="1"/>
</dbReference>
<reference evidence="4 5" key="1">
    <citation type="submission" date="2020-08" db="EMBL/GenBank/DDBJ databases">
        <title>Genomic Encyclopedia of Type Strains, Phase IV (KMG-IV): sequencing the most valuable type-strain genomes for metagenomic binning, comparative biology and taxonomic classification.</title>
        <authorList>
            <person name="Goeker M."/>
        </authorList>
    </citation>
    <scope>NUCLEOTIDE SEQUENCE [LARGE SCALE GENOMIC DNA]</scope>
    <source>
        <strain evidence="4 5">DSM 22359</strain>
    </source>
</reference>
<evidence type="ECO:0000259" key="3">
    <source>
        <dbReference type="Pfam" id="PF25954"/>
    </source>
</evidence>
<feature type="domain" description="CusB-like beta-barrel" evidence="3">
    <location>
        <begin position="210"/>
        <end position="277"/>
    </location>
</feature>
<comment type="caution">
    <text evidence="4">The sequence shown here is derived from an EMBL/GenBank/DDBJ whole genome shotgun (WGS) entry which is preliminary data.</text>
</comment>
<dbReference type="InterPro" id="IPR058792">
    <property type="entry name" value="Beta-barrel_RND_2"/>
</dbReference>
<dbReference type="Pfam" id="PF25954">
    <property type="entry name" value="Beta-barrel_RND_2"/>
    <property type="match status" value="1"/>
</dbReference>
<dbReference type="Proteomes" id="UP000591735">
    <property type="component" value="Unassembled WGS sequence"/>
</dbReference>
<dbReference type="RefSeq" id="WP_183702680.1">
    <property type="nucleotide sequence ID" value="NZ_JACHFE010000004.1"/>
</dbReference>
<dbReference type="InterPro" id="IPR058790">
    <property type="entry name" value="BSH_CusB"/>
</dbReference>
<keyword evidence="5" id="KW-1185">Reference proteome</keyword>
<name>A0A840U8B3_9GAMM</name>
<proteinExistence type="inferred from homology"/>
<protein>
    <submittedName>
        <fullName evidence="4">Multidrug efflux system membrane fusion protein</fullName>
    </submittedName>
</protein>
<dbReference type="GO" id="GO:1990281">
    <property type="term" value="C:efflux pump complex"/>
    <property type="evidence" value="ECO:0007669"/>
    <property type="project" value="TreeGrafter"/>
</dbReference>
<dbReference type="EMBL" id="JACHFE010000004">
    <property type="protein sequence ID" value="MBB5321369.1"/>
    <property type="molecule type" value="Genomic_DNA"/>
</dbReference>
<dbReference type="Gene3D" id="2.40.50.100">
    <property type="match status" value="1"/>
</dbReference>
<dbReference type="GO" id="GO:0015562">
    <property type="term" value="F:efflux transmembrane transporter activity"/>
    <property type="evidence" value="ECO:0007669"/>
    <property type="project" value="TreeGrafter"/>
</dbReference>
<comment type="similarity">
    <text evidence="1">Belongs to the membrane fusion protein (MFP) (TC 8.A.1) family.</text>
</comment>
<feature type="domain" description="CusB-like barrel-sandwich hybrid" evidence="2">
    <location>
        <begin position="77"/>
        <end position="199"/>
    </location>
</feature>
<organism evidence="4 5">
    <name type="scientific">Marinobacter oulmenensis</name>
    <dbReference type="NCBI Taxonomy" id="643747"/>
    <lineage>
        <taxon>Bacteria</taxon>
        <taxon>Pseudomonadati</taxon>
        <taxon>Pseudomonadota</taxon>
        <taxon>Gammaproteobacteria</taxon>
        <taxon>Pseudomonadales</taxon>
        <taxon>Marinobacteraceae</taxon>
        <taxon>Marinobacter</taxon>
    </lineage>
</organism>
<dbReference type="Pfam" id="PF25919">
    <property type="entry name" value="BSH_CusB"/>
    <property type="match status" value="1"/>
</dbReference>
<evidence type="ECO:0000256" key="1">
    <source>
        <dbReference type="ARBA" id="ARBA00009477"/>
    </source>
</evidence>
<accession>A0A840U8B3</accession>
<dbReference type="NCBIfam" id="TIGR01730">
    <property type="entry name" value="RND_mfp"/>
    <property type="match status" value="1"/>
</dbReference>